<dbReference type="Proteomes" id="UP001211064">
    <property type="component" value="Unassembled WGS sequence"/>
</dbReference>
<evidence type="ECO:0000313" key="10">
    <source>
        <dbReference type="Proteomes" id="UP000430081"/>
    </source>
</evidence>
<organism evidence="8 13">
    <name type="scientific">Escherichia coli</name>
    <dbReference type="NCBI Taxonomy" id="562"/>
    <lineage>
        <taxon>Bacteria</taxon>
        <taxon>Pseudomonadati</taxon>
        <taxon>Pseudomonadota</taxon>
        <taxon>Gammaproteobacteria</taxon>
        <taxon>Enterobacterales</taxon>
        <taxon>Enterobacteriaceae</taxon>
        <taxon>Escherichia</taxon>
    </lineage>
</organism>
<evidence type="ECO:0000313" key="13">
    <source>
        <dbReference type="Proteomes" id="UP000447081"/>
    </source>
</evidence>
<proteinExistence type="predicted"/>
<reference evidence="4 9" key="1">
    <citation type="journal article" date="2019" name="Environ. Health Perspect.">
        <title>Inter-host Transmission of Carbapenemase-Producing Escherichia coli among Humans and Backyard Animals.</title>
        <authorList>
            <person name="Li J."/>
            <person name="Bi Z."/>
            <person name="Ma S."/>
            <person name="Chen B."/>
            <person name="Cai C."/>
            <person name="He J."/>
            <person name="Schwarz S."/>
            <person name="Sun C."/>
            <person name="Zhou Y."/>
            <person name="Yin J."/>
            <person name="Hulth A."/>
            <person name="Wang Y."/>
            <person name="Shen Z."/>
            <person name="Wang S."/>
            <person name="Wu C."/>
            <person name="Nilsson L.E."/>
            <person name="Walsh T.R."/>
            <person name="Borjesson S."/>
            <person name="Shen J."/>
            <person name="Sun Q."/>
            <person name="Wang Y."/>
        </authorList>
    </citation>
    <scope>NUCLEOTIDE SEQUENCE [LARGE SCALE GENOMIC DNA]</scope>
    <source>
        <strain evidence="4 9">A016f</strain>
    </source>
</reference>
<reference evidence="5 10" key="2">
    <citation type="submission" date="2019-12" db="EMBL/GenBank/DDBJ databases">
        <title>Enteriobacteria Tanzani isolates_10432.</title>
        <authorList>
            <person name="Subbiah M."/>
            <person name="Call D."/>
        </authorList>
    </citation>
    <scope>NUCLEOTIDE SEQUENCE [LARGE SCALE GENOMIC DNA]</scope>
    <source>
        <strain evidence="5 10">10432wG7</strain>
    </source>
</reference>
<dbReference type="EMBL" id="JANWOR010000755">
    <property type="protein sequence ID" value="MDA4180828.1"/>
    <property type="molecule type" value="Genomic_DNA"/>
</dbReference>
<reference evidence="2" key="5">
    <citation type="submission" date="2020-01" db="EMBL/GenBank/DDBJ databases">
        <authorList>
            <consortium name="GenomeTrakr network: Whole genome sequencing for foodborne pathogen traceback"/>
        </authorList>
    </citation>
    <scope>NUCLEOTIDE SEQUENCE</scope>
    <source>
        <strain evidence="2">PSU-2311</strain>
    </source>
</reference>
<evidence type="ECO:0000313" key="8">
    <source>
        <dbReference type="EMBL" id="MXJ07248.1"/>
    </source>
</evidence>
<dbReference type="EMBL" id="WUIG01000008">
    <property type="protein sequence ID" value="MXJ07248.1"/>
    <property type="molecule type" value="Genomic_DNA"/>
</dbReference>
<protein>
    <submittedName>
        <fullName evidence="4">DNA-binding protein</fullName>
    </submittedName>
    <submittedName>
        <fullName evidence="8">Helix-turn-helix domain-containing protein</fullName>
    </submittedName>
</protein>
<reference evidence="11 13" key="3">
    <citation type="submission" date="2019-12" db="EMBL/GenBank/DDBJ databases">
        <title>Enteriobacteria Tanzani isolates_10434.</title>
        <authorList>
            <person name="Subbiah M."/>
            <person name="Call D."/>
        </authorList>
    </citation>
    <scope>NUCLEOTIDE SEQUENCE [LARGE SCALE GENOMIC DNA]</scope>
    <source>
        <strain evidence="7 11">10434wD1</strain>
        <strain evidence="8 13">10434wG3</strain>
    </source>
</reference>
<reference evidence="3" key="6">
    <citation type="submission" date="2022-08" db="EMBL/GenBank/DDBJ databases">
        <title>Genome sequencing of human pathogens.</title>
        <authorList>
            <person name="Cao X."/>
        </authorList>
    </citation>
    <scope>NUCLEOTIDE SEQUENCE</scope>
    <source>
        <strain evidence="3">EC16126</strain>
    </source>
</reference>
<evidence type="ECO:0000313" key="9">
    <source>
        <dbReference type="Proteomes" id="UP000359125"/>
    </source>
</evidence>
<dbReference type="EMBL" id="WTMQ01000010">
    <property type="protein sequence ID" value="MWL06057.1"/>
    <property type="molecule type" value="Genomic_DNA"/>
</dbReference>
<evidence type="ECO:0000313" key="12">
    <source>
        <dbReference type="Proteomes" id="UP000441160"/>
    </source>
</evidence>
<sequence length="144" mass="16247">MGYDSRLDRLAATSWYPFFNNVTARGEIMEPYSLTLDEACHFLKISRPTAINWIRTGRLQATRKDPTKNKSPYLTTRQACIAALQSPLHTVQVSAGDGITEERKCHSSAEVKYGTPVSHCRTVKDLNSLLEQRTKGRRQNSMTS</sequence>
<evidence type="ECO:0000313" key="7">
    <source>
        <dbReference type="EMBL" id="MXI74999.1"/>
    </source>
</evidence>
<dbReference type="Proteomes" id="UP000441160">
    <property type="component" value="Unassembled WGS sequence"/>
</dbReference>
<evidence type="ECO:0000313" key="3">
    <source>
        <dbReference type="EMBL" id="MDA4180828.1"/>
    </source>
</evidence>
<dbReference type="Proteomes" id="UP000600030">
    <property type="component" value="Unassembled WGS sequence"/>
</dbReference>
<dbReference type="EMBL" id="RYCF01000082">
    <property type="protein sequence ID" value="MQK26308.1"/>
    <property type="molecule type" value="Genomic_DNA"/>
</dbReference>
<dbReference type="Proteomes" id="UP000359125">
    <property type="component" value="Unassembled WGS sequence"/>
</dbReference>
<evidence type="ECO:0000313" key="2">
    <source>
        <dbReference type="EMBL" id="EGO6680875.1"/>
    </source>
</evidence>
<dbReference type="Proteomes" id="UP000447081">
    <property type="component" value="Unassembled WGS sequence"/>
</dbReference>
<keyword evidence="4" id="KW-0238">DNA-binding</keyword>
<accession>A0A3K3ZC69</accession>
<evidence type="ECO:0000313" key="11">
    <source>
        <dbReference type="Proteomes" id="UP000436141"/>
    </source>
</evidence>
<gene>
    <name evidence="4" type="ORF">EIZ93_18745</name>
    <name evidence="6" type="ORF">GP944_19625</name>
    <name evidence="5" type="ORF">GQM13_21820</name>
    <name evidence="7" type="ORF">GRW05_12085</name>
    <name evidence="8" type="ORF">GRW24_01905</name>
    <name evidence="2" type="ORF">GTP92_21585</name>
    <name evidence="3" type="ORF">NY836_26395</name>
</gene>
<evidence type="ECO:0000313" key="4">
    <source>
        <dbReference type="EMBL" id="MQK26308.1"/>
    </source>
</evidence>
<dbReference type="GO" id="GO:0003677">
    <property type="term" value="F:DNA binding"/>
    <property type="evidence" value="ECO:0007669"/>
    <property type="project" value="UniProtKB-KW"/>
</dbReference>
<dbReference type="Pfam" id="PF12728">
    <property type="entry name" value="HTH_17"/>
    <property type="match status" value="1"/>
</dbReference>
<dbReference type="AlphaFoldDB" id="A0A3K3ZC69"/>
<dbReference type="EMBL" id="AAXDPX010000029">
    <property type="protein sequence ID" value="EGO6680875.1"/>
    <property type="molecule type" value="Genomic_DNA"/>
</dbReference>
<evidence type="ECO:0000313" key="6">
    <source>
        <dbReference type="EMBL" id="MWU32926.1"/>
    </source>
</evidence>
<dbReference type="EMBL" id="WTRX01000040">
    <property type="protein sequence ID" value="MWU32926.1"/>
    <property type="molecule type" value="Genomic_DNA"/>
</dbReference>
<reference evidence="6 12" key="4">
    <citation type="submission" date="2019-12" db="EMBL/GenBank/DDBJ databases">
        <title>Enteriobacteria Tanzani isolates_8377-8380.</title>
        <authorList>
            <person name="Subbiah M."/>
            <person name="Call D."/>
        </authorList>
    </citation>
    <scope>NUCLEOTIDE SEQUENCE [LARGE SCALE GENOMIC DNA]</scope>
    <source>
        <strain evidence="6 12">8378wB3</strain>
    </source>
</reference>
<dbReference type="EMBL" id="WUIY01000049">
    <property type="protein sequence ID" value="MXI74999.1"/>
    <property type="molecule type" value="Genomic_DNA"/>
</dbReference>
<name>A0A3K3ZC69_ECOLX</name>
<comment type="caution">
    <text evidence="8">The sequence shown here is derived from an EMBL/GenBank/DDBJ whole genome shotgun (WGS) entry which is preliminary data.</text>
</comment>
<dbReference type="Proteomes" id="UP000430081">
    <property type="component" value="Unassembled WGS sequence"/>
</dbReference>
<dbReference type="InterPro" id="IPR041657">
    <property type="entry name" value="HTH_17"/>
</dbReference>
<evidence type="ECO:0000259" key="1">
    <source>
        <dbReference type="Pfam" id="PF12728"/>
    </source>
</evidence>
<feature type="domain" description="Helix-turn-helix" evidence="1">
    <location>
        <begin position="34"/>
        <end position="63"/>
    </location>
</feature>
<evidence type="ECO:0000313" key="5">
    <source>
        <dbReference type="EMBL" id="MWL06057.1"/>
    </source>
</evidence>
<dbReference type="RefSeq" id="WP_077873866.1">
    <property type="nucleotide sequence ID" value="NZ_AP019675.1"/>
</dbReference>
<dbReference type="Proteomes" id="UP000436141">
    <property type="component" value="Unassembled WGS sequence"/>
</dbReference>